<organism evidence="2 3">
    <name type="scientific">Actinorhabdospora filicis</name>
    <dbReference type="NCBI Taxonomy" id="1785913"/>
    <lineage>
        <taxon>Bacteria</taxon>
        <taxon>Bacillati</taxon>
        <taxon>Actinomycetota</taxon>
        <taxon>Actinomycetes</taxon>
        <taxon>Micromonosporales</taxon>
        <taxon>Micromonosporaceae</taxon>
        <taxon>Actinorhabdospora</taxon>
    </lineage>
</organism>
<reference evidence="2" key="1">
    <citation type="submission" date="2023-03" db="EMBL/GenBank/DDBJ databases">
        <title>Actinorhabdospora filicis NBRC 111898.</title>
        <authorList>
            <person name="Ichikawa N."/>
            <person name="Sato H."/>
            <person name="Tonouchi N."/>
        </authorList>
    </citation>
    <scope>NUCLEOTIDE SEQUENCE</scope>
    <source>
        <strain evidence="2">NBRC 111898</strain>
    </source>
</reference>
<protein>
    <recommendedName>
        <fullName evidence="1">DUF7691 domain-containing protein</fullName>
    </recommendedName>
</protein>
<gene>
    <name evidence="2" type="ORF">Afil01_29230</name>
</gene>
<name>A0A9W6SP15_9ACTN</name>
<dbReference type="InterPro" id="IPR056108">
    <property type="entry name" value="DUF7691"/>
</dbReference>
<keyword evidence="3" id="KW-1185">Reference proteome</keyword>
<dbReference type="Pfam" id="PF24740">
    <property type="entry name" value="DUF7691"/>
    <property type="match status" value="1"/>
</dbReference>
<evidence type="ECO:0000259" key="1">
    <source>
        <dbReference type="Pfam" id="PF24740"/>
    </source>
</evidence>
<sequence length="187" mass="20550">MGYGVMAYSVDIDGLVALCSSGDDRMRRVISGKARESIYRTNDELGWSNERGEPSVFMAINHLVLGQEMTLPGVMYGYAFKYIVEFSGRFLDNGLFYPCSSEYMTDTVDVELAELGATVRMNDLIYGGAPVSFPTPEDFPLIGYWSAQQVAESVEPVRAGTGEHTKAIGTWLDQSAAQGRGIVGFYH</sequence>
<dbReference type="Proteomes" id="UP001165079">
    <property type="component" value="Unassembled WGS sequence"/>
</dbReference>
<comment type="caution">
    <text evidence="2">The sequence shown here is derived from an EMBL/GenBank/DDBJ whole genome shotgun (WGS) entry which is preliminary data.</text>
</comment>
<dbReference type="AlphaFoldDB" id="A0A9W6SP15"/>
<dbReference type="RefSeq" id="WP_285664489.1">
    <property type="nucleotide sequence ID" value="NZ_BSTX01000002.1"/>
</dbReference>
<proteinExistence type="predicted"/>
<accession>A0A9W6SP15</accession>
<feature type="domain" description="DUF7691" evidence="1">
    <location>
        <begin position="1"/>
        <end position="187"/>
    </location>
</feature>
<dbReference type="EMBL" id="BSTX01000002">
    <property type="protein sequence ID" value="GLZ78116.1"/>
    <property type="molecule type" value="Genomic_DNA"/>
</dbReference>
<evidence type="ECO:0000313" key="3">
    <source>
        <dbReference type="Proteomes" id="UP001165079"/>
    </source>
</evidence>
<evidence type="ECO:0000313" key="2">
    <source>
        <dbReference type="EMBL" id="GLZ78116.1"/>
    </source>
</evidence>